<dbReference type="STRING" id="1150469.RSPPHO_01670"/>
<dbReference type="PATRIC" id="fig|1150469.3.peg.1883"/>
<dbReference type="KEGG" id="rpm:RSPPHO_01670"/>
<dbReference type="AlphaFoldDB" id="H6SJY1"/>
<organism evidence="5 6">
    <name type="scientific">Pararhodospirillum photometricum DSM 122</name>
    <dbReference type="NCBI Taxonomy" id="1150469"/>
    <lineage>
        <taxon>Bacteria</taxon>
        <taxon>Pseudomonadati</taxon>
        <taxon>Pseudomonadota</taxon>
        <taxon>Alphaproteobacteria</taxon>
        <taxon>Rhodospirillales</taxon>
        <taxon>Rhodospirillaceae</taxon>
        <taxon>Pararhodospirillum</taxon>
    </lineage>
</organism>
<reference evidence="5 6" key="1">
    <citation type="submission" date="2012-02" db="EMBL/GenBank/DDBJ databases">
        <title>Shotgun genome sequence of Phaeospirillum photometricum DSM 122.</title>
        <authorList>
            <person name="Duquesne K."/>
            <person name="Sturgis J."/>
        </authorList>
    </citation>
    <scope>NUCLEOTIDE SEQUENCE [LARGE SCALE GENOMIC DNA]</scope>
    <source>
        <strain evidence="6">DSM122</strain>
    </source>
</reference>
<dbReference type="InterPro" id="IPR050763">
    <property type="entry name" value="ABC_transporter_ATP-binding"/>
</dbReference>
<dbReference type="PROSITE" id="PS00211">
    <property type="entry name" value="ABC_TRANSPORTER_1"/>
    <property type="match status" value="1"/>
</dbReference>
<dbReference type="InterPro" id="IPR027417">
    <property type="entry name" value="P-loop_NTPase"/>
</dbReference>
<dbReference type="PANTHER" id="PTHR42711">
    <property type="entry name" value="ABC TRANSPORTER ATP-BINDING PROTEIN"/>
    <property type="match status" value="1"/>
</dbReference>
<evidence type="ECO:0000259" key="4">
    <source>
        <dbReference type="PROSITE" id="PS50893"/>
    </source>
</evidence>
<gene>
    <name evidence="5" type="ORF">RSPPHO_01670</name>
</gene>
<dbReference type="Proteomes" id="UP000033220">
    <property type="component" value="Chromosome DSM 122"/>
</dbReference>
<dbReference type="SMART" id="SM00382">
    <property type="entry name" value="AAA"/>
    <property type="match status" value="1"/>
</dbReference>
<dbReference type="InterPro" id="IPR003593">
    <property type="entry name" value="AAA+_ATPase"/>
</dbReference>
<accession>H6SJY1</accession>
<keyword evidence="5" id="KW-0378">Hydrolase</keyword>
<sequence length="316" mass="34047">MTSSSPALPTHAIRIEGLSKTYKGGKVALSDVSLAIPRGAFFGLLGPNGAGKSTLINIMAGLVRKTRGRVTIWDNDIDKDERNARLAIGIVPQELNLDPFFTPREMLEVQAGLYGVPAAERRTLAILDAVGLADKADSYARSLSGGMRRRLLVAKAMVHRPPILVLDEPTAGVDIALRQQLWAMVRRLNAQGTTVLLTTHYLEEAEELCDQIAIINHGRVVACEPTSTLLRRVDSKCLTLTLARPVDHVPPALAALGAEARDPLTLTVTYRPSTLPMARILEAVHASGLEVADLATHEADLEDIFLRLTSGLPPAA</sequence>
<keyword evidence="3" id="KW-0067">ATP-binding</keyword>
<dbReference type="InterPro" id="IPR017871">
    <property type="entry name" value="ABC_transporter-like_CS"/>
</dbReference>
<keyword evidence="2" id="KW-0547">Nucleotide-binding</keyword>
<dbReference type="GO" id="GO:0005524">
    <property type="term" value="F:ATP binding"/>
    <property type="evidence" value="ECO:0007669"/>
    <property type="project" value="UniProtKB-KW"/>
</dbReference>
<keyword evidence="1" id="KW-0813">Transport</keyword>
<name>H6SJY1_PARPM</name>
<evidence type="ECO:0000256" key="3">
    <source>
        <dbReference type="ARBA" id="ARBA00022840"/>
    </source>
</evidence>
<dbReference type="EC" id="3.6.3.25" evidence="5"/>
<dbReference type="OrthoDB" id="9778547at2"/>
<dbReference type="eggNOG" id="COG1131">
    <property type="taxonomic scope" value="Bacteria"/>
</dbReference>
<protein>
    <submittedName>
        <fullName evidence="5">ABC transporter component</fullName>
        <ecNumber evidence="5">3.6.3.25</ecNumber>
    </submittedName>
</protein>
<dbReference type="SUPFAM" id="SSF52540">
    <property type="entry name" value="P-loop containing nucleoside triphosphate hydrolases"/>
    <property type="match status" value="1"/>
</dbReference>
<keyword evidence="6" id="KW-1185">Reference proteome</keyword>
<dbReference type="InterPro" id="IPR003439">
    <property type="entry name" value="ABC_transporter-like_ATP-bd"/>
</dbReference>
<dbReference type="Pfam" id="PF00005">
    <property type="entry name" value="ABC_tran"/>
    <property type="match status" value="1"/>
</dbReference>
<evidence type="ECO:0000256" key="1">
    <source>
        <dbReference type="ARBA" id="ARBA00022448"/>
    </source>
</evidence>
<dbReference type="EMBL" id="HE663493">
    <property type="protein sequence ID" value="CCG08296.1"/>
    <property type="molecule type" value="Genomic_DNA"/>
</dbReference>
<feature type="domain" description="ABC transporter" evidence="4">
    <location>
        <begin position="13"/>
        <end position="242"/>
    </location>
</feature>
<dbReference type="PANTHER" id="PTHR42711:SF15">
    <property type="entry name" value="ABC-TYPE MULTIDRUG TRANSPORT SYSTEM, ATPASE COMPONENT"/>
    <property type="match status" value="1"/>
</dbReference>
<dbReference type="HOGENOM" id="CLU_000604_1_2_5"/>
<proteinExistence type="predicted"/>
<evidence type="ECO:0000256" key="2">
    <source>
        <dbReference type="ARBA" id="ARBA00022741"/>
    </source>
</evidence>
<dbReference type="RefSeq" id="WP_014414933.1">
    <property type="nucleotide sequence ID" value="NC_017059.1"/>
</dbReference>
<dbReference type="PROSITE" id="PS50893">
    <property type="entry name" value="ABC_TRANSPORTER_2"/>
    <property type="match status" value="1"/>
</dbReference>
<dbReference type="Gene3D" id="3.40.50.300">
    <property type="entry name" value="P-loop containing nucleotide triphosphate hydrolases"/>
    <property type="match status" value="1"/>
</dbReference>
<evidence type="ECO:0000313" key="5">
    <source>
        <dbReference type="EMBL" id="CCG08296.1"/>
    </source>
</evidence>
<evidence type="ECO:0000313" key="6">
    <source>
        <dbReference type="Proteomes" id="UP000033220"/>
    </source>
</evidence>
<dbReference type="GO" id="GO:0016887">
    <property type="term" value="F:ATP hydrolysis activity"/>
    <property type="evidence" value="ECO:0007669"/>
    <property type="project" value="InterPro"/>
</dbReference>